<reference evidence="3 4" key="1">
    <citation type="journal article" date="2016" name="Nat. Commun.">
        <title>Thousands of microbial genomes shed light on interconnected biogeochemical processes in an aquifer system.</title>
        <authorList>
            <person name="Anantharaman K."/>
            <person name="Brown C.T."/>
            <person name="Hug L.A."/>
            <person name="Sharon I."/>
            <person name="Castelle C.J."/>
            <person name="Probst A.J."/>
            <person name="Thomas B.C."/>
            <person name="Singh A."/>
            <person name="Wilkins M.J."/>
            <person name="Karaoz U."/>
            <person name="Brodie E.L."/>
            <person name="Williams K.H."/>
            <person name="Hubbard S.S."/>
            <person name="Banfield J.F."/>
        </authorList>
    </citation>
    <scope>NUCLEOTIDE SEQUENCE [LARGE SCALE GENOMIC DNA]</scope>
</reference>
<dbReference type="Gene3D" id="1.10.3910.10">
    <property type="entry name" value="SP0561-like"/>
    <property type="match status" value="1"/>
</dbReference>
<evidence type="ECO:0000313" key="3">
    <source>
        <dbReference type="EMBL" id="OGL87882.1"/>
    </source>
</evidence>
<dbReference type="Pfam" id="PF08984">
    <property type="entry name" value="DUF1858"/>
    <property type="match status" value="1"/>
</dbReference>
<dbReference type="SUPFAM" id="SSF140683">
    <property type="entry name" value="SP0561-like"/>
    <property type="match status" value="1"/>
</dbReference>
<dbReference type="CDD" id="cd06664">
    <property type="entry name" value="IscU_like"/>
    <property type="match status" value="1"/>
</dbReference>
<dbReference type="InterPro" id="IPR023883">
    <property type="entry name" value="CHP03980_redox-disulphide"/>
</dbReference>
<dbReference type="PANTHER" id="PTHR10093">
    <property type="entry name" value="IRON-SULFUR CLUSTER ASSEMBLY ENZYME NIFU HOMOLOG"/>
    <property type="match status" value="1"/>
</dbReference>
<dbReference type="SUPFAM" id="SSF82649">
    <property type="entry name" value="SufE/NifU"/>
    <property type="match status" value="1"/>
</dbReference>
<gene>
    <name evidence="3" type="ORF">A3I42_03560</name>
</gene>
<protein>
    <recommendedName>
        <fullName evidence="5">NIF system FeS cluster assembly NifU N-terminal domain-containing protein</fullName>
    </recommendedName>
</protein>
<dbReference type="InterPro" id="IPR038062">
    <property type="entry name" value="ScdA-like_N_sf"/>
</dbReference>
<name>A0A1F7VBG6_9BACT</name>
<organism evidence="3 4">
    <name type="scientific">Candidatus Uhrbacteria bacterium RIFCSPLOWO2_02_FULL_49_11</name>
    <dbReference type="NCBI Taxonomy" id="1802409"/>
    <lineage>
        <taxon>Bacteria</taxon>
        <taxon>Candidatus Uhriibacteriota</taxon>
    </lineage>
</organism>
<sequence length="201" mass="22282">MSLYREEILDHYKHPRNFGVLDDATVTVDGENSACGDRMKFALKARDGVLDETRWSGSGCALSMAGASMLSERIKGKKVHDIESITESDILQMMGGAIVQGRINCALLCFKTLHKGLDLLRSEQNITSTPMPITKKMNISEVVARWPETRLVLSEYNLHCVGCHASSFDTLEAGAKVHGMSEDEIDQMIDDLNIVISHKKQ</sequence>
<feature type="domain" description="DUF1858" evidence="2">
    <location>
        <begin position="133"/>
        <end position="185"/>
    </location>
</feature>
<dbReference type="NCBIfam" id="TIGR03980">
    <property type="entry name" value="prismane_assoc"/>
    <property type="match status" value="1"/>
</dbReference>
<dbReference type="Proteomes" id="UP000178264">
    <property type="component" value="Unassembled WGS sequence"/>
</dbReference>
<accession>A0A1F7VBG6</accession>
<dbReference type="EMBL" id="MGER01000045">
    <property type="protein sequence ID" value="OGL87882.1"/>
    <property type="molecule type" value="Genomic_DNA"/>
</dbReference>
<feature type="domain" description="NIF system FeS cluster assembly NifU N-terminal" evidence="1">
    <location>
        <begin position="4"/>
        <end position="118"/>
    </location>
</feature>
<dbReference type="AlphaFoldDB" id="A0A1F7VBG6"/>
<dbReference type="GO" id="GO:0051536">
    <property type="term" value="F:iron-sulfur cluster binding"/>
    <property type="evidence" value="ECO:0007669"/>
    <property type="project" value="InterPro"/>
</dbReference>
<dbReference type="InterPro" id="IPR015077">
    <property type="entry name" value="DUF1858"/>
</dbReference>
<evidence type="ECO:0008006" key="5">
    <source>
        <dbReference type="Google" id="ProtNLM"/>
    </source>
</evidence>
<dbReference type="GO" id="GO:0016226">
    <property type="term" value="P:iron-sulfur cluster assembly"/>
    <property type="evidence" value="ECO:0007669"/>
    <property type="project" value="InterPro"/>
</dbReference>
<dbReference type="Pfam" id="PF01592">
    <property type="entry name" value="NifU_N"/>
    <property type="match status" value="1"/>
</dbReference>
<proteinExistence type="predicted"/>
<dbReference type="Gene3D" id="3.90.1010.10">
    <property type="match status" value="1"/>
</dbReference>
<dbReference type="GO" id="GO:0005506">
    <property type="term" value="F:iron ion binding"/>
    <property type="evidence" value="ECO:0007669"/>
    <property type="project" value="InterPro"/>
</dbReference>
<evidence type="ECO:0000259" key="1">
    <source>
        <dbReference type="Pfam" id="PF01592"/>
    </source>
</evidence>
<evidence type="ECO:0000259" key="2">
    <source>
        <dbReference type="Pfam" id="PF08984"/>
    </source>
</evidence>
<dbReference type="InterPro" id="IPR002871">
    <property type="entry name" value="NIF_FeS_clus_asmbl_NifU_N"/>
</dbReference>
<comment type="caution">
    <text evidence="3">The sequence shown here is derived from an EMBL/GenBank/DDBJ whole genome shotgun (WGS) entry which is preliminary data.</text>
</comment>
<evidence type="ECO:0000313" key="4">
    <source>
        <dbReference type="Proteomes" id="UP000178264"/>
    </source>
</evidence>